<dbReference type="Gene3D" id="3.10.270.10">
    <property type="entry name" value="Urate Oxidase"/>
    <property type="match status" value="1"/>
</dbReference>
<keyword evidence="9 12" id="KW-0576">Peroxisome</keyword>
<keyword evidence="19" id="KW-1185">Reference proteome</keyword>
<feature type="binding site" evidence="14">
    <location>
        <position position="57"/>
    </location>
    <ligand>
        <name>urate</name>
        <dbReference type="ChEBI" id="CHEBI:17775"/>
    </ligand>
</feature>
<gene>
    <name evidence="17" type="ORF">JXQ802_LOCUS14102</name>
    <name evidence="16" type="ORF">PYM288_LOCUS12195</name>
</gene>
<dbReference type="Pfam" id="PF01014">
    <property type="entry name" value="Uricase"/>
    <property type="match status" value="2"/>
</dbReference>
<dbReference type="UniPathway" id="UPA00394">
    <property type="reaction ID" value="UER00650"/>
</dbReference>
<dbReference type="AlphaFoldDB" id="A0A814DFI1"/>
<dbReference type="GO" id="GO:0006145">
    <property type="term" value="P:purine nucleobase catabolic process"/>
    <property type="evidence" value="ECO:0007669"/>
    <property type="project" value="TreeGrafter"/>
</dbReference>
<evidence type="ECO:0000256" key="8">
    <source>
        <dbReference type="ARBA" id="ARBA00023002"/>
    </source>
</evidence>
<dbReference type="GO" id="GO:0019628">
    <property type="term" value="P:urate catabolic process"/>
    <property type="evidence" value="ECO:0007669"/>
    <property type="project" value="UniProtKB-UniPathway"/>
</dbReference>
<proteinExistence type="inferred from homology"/>
<feature type="binding site" evidence="14">
    <location>
        <position position="222"/>
    </location>
    <ligand>
        <name>5-hydroxyisourate</name>
        <dbReference type="ChEBI" id="CHEBI:18072"/>
    </ligand>
</feature>
<evidence type="ECO:0000256" key="13">
    <source>
        <dbReference type="PIRSR" id="PIRSR000241-1"/>
    </source>
</evidence>
<evidence type="ECO:0000256" key="1">
    <source>
        <dbReference type="ARBA" id="ARBA00003860"/>
    </source>
</evidence>
<evidence type="ECO:0000256" key="3">
    <source>
        <dbReference type="ARBA" id="ARBA00004831"/>
    </source>
</evidence>
<accession>A0A814DFI1</accession>
<dbReference type="PRINTS" id="PR00093">
    <property type="entry name" value="URICASE"/>
</dbReference>
<reference evidence="16" key="1">
    <citation type="submission" date="2021-02" db="EMBL/GenBank/DDBJ databases">
        <authorList>
            <person name="Nowell W R."/>
        </authorList>
    </citation>
    <scope>NUCLEOTIDE SEQUENCE</scope>
</reference>
<dbReference type="Proteomes" id="UP000663870">
    <property type="component" value="Unassembled WGS sequence"/>
</dbReference>
<protein>
    <recommendedName>
        <fullName evidence="6 12">Uricase</fullName>
        <ecNumber evidence="5 12">1.7.3.3</ecNumber>
    </recommendedName>
    <alternativeName>
        <fullName evidence="10 12">Urate oxidase</fullName>
    </alternativeName>
</protein>
<evidence type="ECO:0000256" key="15">
    <source>
        <dbReference type="RuleBase" id="RU004455"/>
    </source>
</evidence>
<dbReference type="PANTHER" id="PTHR42874:SF1">
    <property type="entry name" value="URICASE"/>
    <property type="match status" value="1"/>
</dbReference>
<evidence type="ECO:0000256" key="5">
    <source>
        <dbReference type="ARBA" id="ARBA00012598"/>
    </source>
</evidence>
<dbReference type="SUPFAM" id="SSF55620">
    <property type="entry name" value="Tetrahydrobiopterin biosynthesis enzymes-like"/>
    <property type="match status" value="2"/>
</dbReference>
<evidence type="ECO:0000313" key="19">
    <source>
        <dbReference type="Proteomes" id="UP000663870"/>
    </source>
</evidence>
<comment type="catalytic activity">
    <reaction evidence="11 12 15">
        <text>urate + O2 + H2O = 5-hydroxyisourate + H2O2</text>
        <dbReference type="Rhea" id="RHEA:21368"/>
        <dbReference type="ChEBI" id="CHEBI:15377"/>
        <dbReference type="ChEBI" id="CHEBI:15379"/>
        <dbReference type="ChEBI" id="CHEBI:16240"/>
        <dbReference type="ChEBI" id="CHEBI:17775"/>
        <dbReference type="ChEBI" id="CHEBI:18072"/>
        <dbReference type="EC" id="1.7.3.3"/>
    </reaction>
</comment>
<organism evidence="16 18">
    <name type="scientific">Rotaria sordida</name>
    <dbReference type="NCBI Taxonomy" id="392033"/>
    <lineage>
        <taxon>Eukaryota</taxon>
        <taxon>Metazoa</taxon>
        <taxon>Spiralia</taxon>
        <taxon>Gnathifera</taxon>
        <taxon>Rotifera</taxon>
        <taxon>Eurotatoria</taxon>
        <taxon>Bdelloidea</taxon>
        <taxon>Philodinida</taxon>
        <taxon>Philodinidae</taxon>
        <taxon>Rotaria</taxon>
    </lineage>
</organism>
<evidence type="ECO:0000256" key="12">
    <source>
        <dbReference type="PIRNR" id="PIRNR000241"/>
    </source>
</evidence>
<evidence type="ECO:0000256" key="9">
    <source>
        <dbReference type="ARBA" id="ARBA00023140"/>
    </source>
</evidence>
<feature type="binding site" evidence="14">
    <location>
        <position position="221"/>
    </location>
    <ligand>
        <name>urate</name>
        <dbReference type="ChEBI" id="CHEBI:17775"/>
    </ligand>
</feature>
<evidence type="ECO:0000256" key="10">
    <source>
        <dbReference type="ARBA" id="ARBA00031317"/>
    </source>
</evidence>
<feature type="binding site" evidence="14">
    <location>
        <position position="248"/>
    </location>
    <ligand>
        <name>5-hydroxyisourate</name>
        <dbReference type="ChEBI" id="CHEBI:18072"/>
    </ligand>
</feature>
<evidence type="ECO:0000313" key="16">
    <source>
        <dbReference type="EMBL" id="CAF0952377.1"/>
    </source>
</evidence>
<evidence type="ECO:0000256" key="4">
    <source>
        <dbReference type="ARBA" id="ARBA00009760"/>
    </source>
</evidence>
<evidence type="ECO:0000256" key="6">
    <source>
        <dbReference type="ARBA" id="ARBA00017098"/>
    </source>
</evidence>
<evidence type="ECO:0000256" key="14">
    <source>
        <dbReference type="PIRSR" id="PIRSR000241-2"/>
    </source>
</evidence>
<evidence type="ECO:0000256" key="11">
    <source>
        <dbReference type="ARBA" id="ARBA00048818"/>
    </source>
</evidence>
<comment type="subcellular location">
    <subcellularLocation>
        <location evidence="2 12">Peroxisome</location>
    </subcellularLocation>
</comment>
<dbReference type="EMBL" id="CAJNOL010000311">
    <property type="protein sequence ID" value="CAF0999587.1"/>
    <property type="molecule type" value="Genomic_DNA"/>
</dbReference>
<feature type="binding site" evidence="14">
    <location>
        <position position="222"/>
    </location>
    <ligand>
        <name>urate</name>
        <dbReference type="ChEBI" id="CHEBI:17775"/>
    </ligand>
</feature>
<feature type="active site" description="Charge relay system" evidence="13">
    <location>
        <position position="57"/>
    </location>
</feature>
<feature type="active site" description="Charge relay system" evidence="13">
    <location>
        <position position="11"/>
    </location>
</feature>
<dbReference type="EC" id="1.7.3.3" evidence="5 12"/>
<feature type="binding site" evidence="14">
    <location>
        <position position="221"/>
    </location>
    <ligand>
        <name>5-hydroxyisourate</name>
        <dbReference type="ChEBI" id="CHEBI:18072"/>
    </ligand>
</feature>
<feature type="binding site" evidence="14">
    <location>
        <position position="248"/>
    </location>
    <ligand>
        <name>urate</name>
        <dbReference type="ChEBI" id="CHEBI:17775"/>
    </ligand>
</feature>
<dbReference type="InterPro" id="IPR002042">
    <property type="entry name" value="Uricase"/>
</dbReference>
<dbReference type="NCBIfam" id="TIGR03383">
    <property type="entry name" value="urate_oxi"/>
    <property type="match status" value="1"/>
</dbReference>
<dbReference type="GO" id="GO:0005777">
    <property type="term" value="C:peroxisome"/>
    <property type="evidence" value="ECO:0007669"/>
    <property type="project" value="UniProtKB-SubCell"/>
</dbReference>
<feature type="active site" description="Charge relay system" evidence="13">
    <location>
        <position position="250"/>
    </location>
</feature>
<dbReference type="PANTHER" id="PTHR42874">
    <property type="entry name" value="URICASE"/>
    <property type="match status" value="1"/>
</dbReference>
<evidence type="ECO:0000256" key="7">
    <source>
        <dbReference type="ARBA" id="ARBA00022631"/>
    </source>
</evidence>
<comment type="function">
    <text evidence="1 12 15">Catalyzes the oxidation of uric acid to 5-hydroxyisourate, which is further processed to form (S)-allantoin.</text>
</comment>
<dbReference type="EMBL" id="CAJNOH010000221">
    <property type="protein sequence ID" value="CAF0952377.1"/>
    <property type="molecule type" value="Genomic_DNA"/>
</dbReference>
<evidence type="ECO:0000256" key="2">
    <source>
        <dbReference type="ARBA" id="ARBA00004275"/>
    </source>
</evidence>
<evidence type="ECO:0000313" key="18">
    <source>
        <dbReference type="Proteomes" id="UP000663854"/>
    </source>
</evidence>
<feature type="binding site" evidence="14">
    <location>
        <position position="248"/>
    </location>
    <ligand>
        <name>O2</name>
        <dbReference type="ChEBI" id="CHEBI:15379"/>
    </ligand>
</feature>
<feature type="binding site" evidence="14">
    <location>
        <position position="57"/>
    </location>
    <ligand>
        <name>5-hydroxyisourate</name>
        <dbReference type="ChEBI" id="CHEBI:18072"/>
    </ligand>
</feature>
<feature type="binding site" evidence="14">
    <location>
        <position position="58"/>
    </location>
    <ligand>
        <name>urate</name>
        <dbReference type="ChEBI" id="CHEBI:17775"/>
    </ligand>
</feature>
<keyword evidence="8 12" id="KW-0560">Oxidoreductase</keyword>
<dbReference type="GO" id="GO:0004846">
    <property type="term" value="F:urate oxidase activity"/>
    <property type="evidence" value="ECO:0007669"/>
    <property type="project" value="UniProtKB-EC"/>
</dbReference>
<dbReference type="PIRSF" id="PIRSF000241">
    <property type="entry name" value="Urate_oxidase"/>
    <property type="match status" value="1"/>
</dbReference>
<keyword evidence="7 12" id="KW-0659">Purine metabolism</keyword>
<name>A0A814DFI1_9BILA</name>
<dbReference type="Proteomes" id="UP000663854">
    <property type="component" value="Unassembled WGS sequence"/>
</dbReference>
<feature type="binding site" evidence="14">
    <location>
        <position position="57"/>
    </location>
    <ligand>
        <name>O2</name>
        <dbReference type="ChEBI" id="CHEBI:15379"/>
    </ligand>
</feature>
<comment type="similarity">
    <text evidence="4 12 15">Belongs to the uricase family.</text>
</comment>
<sequence length="295" mass="33377">MANIVENRYGKEGVRLVRVRRSPYNGNTFNEWTVRILIEGDFVSSYTEADNSKVLTTDTMKNTVYYMAQRTSAKSIEDFGKELANYLLEHHSQISAANIDIESKAWSHIVTSNKVRHPTSFVQTSNEVQLTTVKRSRHGSFSIVSGLSGLKVMKTANSSFANFYRDSLTTLPESTDRLFGTAIVALWTYEDGSAIMDFDKTRQQIRSLMIDLFAEHESESVQHTMYDMGKLVLNNVKSISKIHLTLPNLHCLPVDLTRFGEENKNEIFMPIDDPHGYIQCTLTRSSSKASVLSKL</sequence>
<comment type="caution">
    <text evidence="16">The sequence shown here is derived from an EMBL/GenBank/DDBJ whole genome shotgun (WGS) entry which is preliminary data.</text>
</comment>
<comment type="pathway">
    <text evidence="3 12">Purine metabolism; urate degradation; (S)-allantoin from urate: step 1/3.</text>
</comment>
<feature type="binding site" evidence="14">
    <location>
        <position position="177"/>
    </location>
    <ligand>
        <name>urate</name>
        <dbReference type="ChEBI" id="CHEBI:17775"/>
    </ligand>
</feature>
<feature type="binding site" evidence="14">
    <location>
        <position position="160"/>
    </location>
    <ligand>
        <name>urate</name>
        <dbReference type="ChEBI" id="CHEBI:17775"/>
    </ligand>
</feature>
<evidence type="ECO:0000313" key="17">
    <source>
        <dbReference type="EMBL" id="CAF0999587.1"/>
    </source>
</evidence>